<gene>
    <name evidence="2" type="ORF">GARC_2222</name>
</gene>
<keyword evidence="3" id="KW-1185">Reference proteome</keyword>
<evidence type="ECO:0000256" key="1">
    <source>
        <dbReference type="SAM" id="SignalP"/>
    </source>
</evidence>
<dbReference type="AlphaFoldDB" id="K6XEW6"/>
<dbReference type="SUPFAM" id="SSF48371">
    <property type="entry name" value="ARM repeat"/>
    <property type="match status" value="1"/>
</dbReference>
<feature type="signal peptide" evidence="1">
    <location>
        <begin position="1"/>
        <end position="24"/>
    </location>
</feature>
<dbReference type="InterPro" id="IPR016024">
    <property type="entry name" value="ARM-type_fold"/>
</dbReference>
<sequence length="314" mass="35324">MFRTMSKSSHFFTLALAFAAFLLAASCFYLQVSQAPLNLSHNALSAEEQAVSIGIASLPITSAGNSKEVHMQRLQQTLNALNQRLITLENTLSQAPVSEQVVTQMIETYVAQREQQLEDERLSNNPFQSFYETLPDDYEQKLKTDPDYAAKIQQELKHKVLDNNLSDEKRLEAMTQLQITSGILSTFSPVETSNLLSEAIMDIANSTNDEKTRIRALETITSGTVANAKLAPTFINLLNNDPNHYVRNLAANGLSMMMFSREIDSSHRQQLANQILQTMKTTSDNELKTILEQNFGIEQDMQNMLKHMQEQVSD</sequence>
<evidence type="ECO:0000313" key="3">
    <source>
        <dbReference type="Proteomes" id="UP000006327"/>
    </source>
</evidence>
<keyword evidence="1" id="KW-0732">Signal</keyword>
<dbReference type="Proteomes" id="UP000006327">
    <property type="component" value="Unassembled WGS sequence"/>
</dbReference>
<name>K6XEW6_9ALTE</name>
<comment type="caution">
    <text evidence="2">The sequence shown here is derived from an EMBL/GenBank/DDBJ whole genome shotgun (WGS) entry which is preliminary data.</text>
</comment>
<dbReference type="eggNOG" id="ENOG5030N24">
    <property type="taxonomic scope" value="Bacteria"/>
</dbReference>
<reference evidence="2 3" key="1">
    <citation type="journal article" date="2017" name="Antonie Van Leeuwenhoek">
        <title>Rhizobium rhizosphaerae sp. nov., a novel species isolated from rice rhizosphere.</title>
        <authorList>
            <person name="Zhao J.J."/>
            <person name="Zhang J."/>
            <person name="Zhang R.J."/>
            <person name="Zhang C.W."/>
            <person name="Yin H.Q."/>
            <person name="Zhang X.X."/>
        </authorList>
    </citation>
    <scope>NUCLEOTIDE SEQUENCE [LARGE SCALE GENOMIC DNA]</scope>
    <source>
        <strain evidence="2 3">BSs20135</strain>
    </source>
</reference>
<evidence type="ECO:0000313" key="2">
    <source>
        <dbReference type="EMBL" id="GAC19189.1"/>
    </source>
</evidence>
<accession>K6XEW6</accession>
<dbReference type="PROSITE" id="PS51257">
    <property type="entry name" value="PROKAR_LIPOPROTEIN"/>
    <property type="match status" value="1"/>
</dbReference>
<dbReference type="InterPro" id="IPR011989">
    <property type="entry name" value="ARM-like"/>
</dbReference>
<dbReference type="Gene3D" id="1.25.10.10">
    <property type="entry name" value="Leucine-rich Repeat Variant"/>
    <property type="match status" value="1"/>
</dbReference>
<proteinExistence type="predicted"/>
<organism evidence="2 3">
    <name type="scientific">Paraglaciecola arctica BSs20135</name>
    <dbReference type="NCBI Taxonomy" id="493475"/>
    <lineage>
        <taxon>Bacteria</taxon>
        <taxon>Pseudomonadati</taxon>
        <taxon>Pseudomonadota</taxon>
        <taxon>Gammaproteobacteria</taxon>
        <taxon>Alteromonadales</taxon>
        <taxon>Alteromonadaceae</taxon>
        <taxon>Paraglaciecola</taxon>
    </lineage>
</organism>
<evidence type="ECO:0008006" key="4">
    <source>
        <dbReference type="Google" id="ProtNLM"/>
    </source>
</evidence>
<dbReference type="EMBL" id="BAEO01000027">
    <property type="protein sequence ID" value="GAC19189.1"/>
    <property type="molecule type" value="Genomic_DNA"/>
</dbReference>
<protein>
    <recommendedName>
        <fullName evidence="4">HEAT repeat domain-containing protein</fullName>
    </recommendedName>
</protein>
<feature type="chain" id="PRO_5003896582" description="HEAT repeat domain-containing protein" evidence="1">
    <location>
        <begin position="25"/>
        <end position="314"/>
    </location>
</feature>